<feature type="active site" description="Charge relay system" evidence="5">
    <location>
        <position position="249"/>
    </location>
</feature>
<dbReference type="PROSITE" id="PS51892">
    <property type="entry name" value="SUBTILASE"/>
    <property type="match status" value="1"/>
</dbReference>
<dbReference type="PROSITE" id="PS00138">
    <property type="entry name" value="SUBTILASE_SER"/>
    <property type="match status" value="1"/>
</dbReference>
<dbReference type="GO" id="GO:0004252">
    <property type="term" value="F:serine-type endopeptidase activity"/>
    <property type="evidence" value="ECO:0007669"/>
    <property type="project" value="UniProtKB-UniRule"/>
</dbReference>
<dbReference type="InterPro" id="IPR051048">
    <property type="entry name" value="Peptidase_S8/S53_subtilisin"/>
</dbReference>
<dbReference type="InterPro" id="IPR023828">
    <property type="entry name" value="Peptidase_S8_Ser-AS"/>
</dbReference>
<dbReference type="PRINTS" id="PR00723">
    <property type="entry name" value="SUBTILISIN"/>
</dbReference>
<dbReference type="GO" id="GO:0006508">
    <property type="term" value="P:proteolysis"/>
    <property type="evidence" value="ECO:0007669"/>
    <property type="project" value="UniProtKB-KW"/>
</dbReference>
<protein>
    <submittedName>
        <fullName evidence="7">Serine protease, subtilisin family</fullName>
    </submittedName>
</protein>
<dbReference type="InterPro" id="IPR000209">
    <property type="entry name" value="Peptidase_S8/S53_dom"/>
</dbReference>
<dbReference type="PANTHER" id="PTHR43399">
    <property type="entry name" value="SUBTILISIN-RELATED"/>
    <property type="match status" value="1"/>
</dbReference>
<dbReference type="SUPFAM" id="SSF51004">
    <property type="entry name" value="C-terminal (heme d1) domain of cytochrome cd1-nitrite reductase"/>
    <property type="match status" value="1"/>
</dbReference>
<evidence type="ECO:0000313" key="7">
    <source>
        <dbReference type="EMBL" id="SCE97848.1"/>
    </source>
</evidence>
<evidence type="ECO:0000313" key="8">
    <source>
        <dbReference type="Proteomes" id="UP000198242"/>
    </source>
</evidence>
<proteinExistence type="inferred from homology"/>
<dbReference type="EMBL" id="LT607411">
    <property type="protein sequence ID" value="SCE97848.1"/>
    <property type="molecule type" value="Genomic_DNA"/>
</dbReference>
<dbReference type="NCBIfam" id="NF012200">
    <property type="entry name" value="choice_anch_D"/>
    <property type="match status" value="1"/>
</dbReference>
<dbReference type="Gene3D" id="3.40.50.200">
    <property type="entry name" value="Peptidase S8/S53 domain"/>
    <property type="match status" value="1"/>
</dbReference>
<dbReference type="SUPFAM" id="SSF49464">
    <property type="entry name" value="Carboxypeptidase regulatory domain-like"/>
    <property type="match status" value="1"/>
</dbReference>
<dbReference type="Gene3D" id="2.130.10.10">
    <property type="entry name" value="YVTN repeat-like/Quinoprotein amine dehydrogenase"/>
    <property type="match status" value="1"/>
</dbReference>
<dbReference type="InterPro" id="IPR036852">
    <property type="entry name" value="Peptidase_S8/S53_dom_sf"/>
</dbReference>
<keyword evidence="8" id="KW-1185">Reference proteome</keyword>
<keyword evidence="4 5" id="KW-0720">Serine protease</keyword>
<evidence type="ECO:0000256" key="3">
    <source>
        <dbReference type="ARBA" id="ARBA00022801"/>
    </source>
</evidence>
<dbReference type="Gene3D" id="2.60.40.1120">
    <property type="entry name" value="Carboxypeptidase-like, regulatory domain"/>
    <property type="match status" value="1"/>
</dbReference>
<dbReference type="InterPro" id="IPR015943">
    <property type="entry name" value="WD40/YVTN_repeat-like_dom_sf"/>
</dbReference>
<dbReference type="Gene3D" id="2.60.40.10">
    <property type="entry name" value="Immunoglobulins"/>
    <property type="match status" value="1"/>
</dbReference>
<dbReference type="InterPro" id="IPR008969">
    <property type="entry name" value="CarboxyPept-like_regulatory"/>
</dbReference>
<evidence type="ECO:0000256" key="2">
    <source>
        <dbReference type="ARBA" id="ARBA00022670"/>
    </source>
</evidence>
<evidence type="ECO:0000259" key="6">
    <source>
        <dbReference type="Pfam" id="PF00082"/>
    </source>
</evidence>
<dbReference type="Proteomes" id="UP000198242">
    <property type="component" value="Chromosome I"/>
</dbReference>
<keyword evidence="2 5" id="KW-0645">Protease</keyword>
<dbReference type="InterPro" id="IPR015500">
    <property type="entry name" value="Peptidase_S8_subtilisin-rel"/>
</dbReference>
<feature type="domain" description="Peptidase S8/S53" evidence="6">
    <location>
        <begin position="191"/>
        <end position="474"/>
    </location>
</feature>
<evidence type="ECO:0000256" key="1">
    <source>
        <dbReference type="ARBA" id="ARBA00011073"/>
    </source>
</evidence>
<dbReference type="PANTHER" id="PTHR43399:SF4">
    <property type="entry name" value="CELL WALL-ASSOCIATED PROTEASE"/>
    <property type="match status" value="1"/>
</dbReference>
<comment type="similarity">
    <text evidence="1 5">Belongs to the peptidase S8 family.</text>
</comment>
<organism evidence="7 8">
    <name type="scientific">Micromonospora viridifaciens</name>
    <dbReference type="NCBI Taxonomy" id="1881"/>
    <lineage>
        <taxon>Bacteria</taxon>
        <taxon>Bacillati</taxon>
        <taxon>Actinomycetota</taxon>
        <taxon>Actinomycetes</taxon>
        <taxon>Micromonosporales</taxon>
        <taxon>Micromonosporaceae</taxon>
        <taxon>Micromonospora</taxon>
    </lineage>
</organism>
<evidence type="ECO:0000256" key="5">
    <source>
        <dbReference type="PROSITE-ProRule" id="PRU01240"/>
    </source>
</evidence>
<dbReference type="Pfam" id="PF00082">
    <property type="entry name" value="Peptidase_S8"/>
    <property type="match status" value="1"/>
</dbReference>
<sequence>MNGLATGFPTLVSAPRRRRLRLGTALVTAMLLVLGLAETVVAAPTRPAPVEPALYSTLATDGTADFWVYLRDRADLSGAARMPDRAAQGRFVYEKLTGTARASQAGLVAMLKAAGASHQPYWIANTVRVTGDAALLKRIAARPEVTQITADHRYQIATPEAAGEEPQIAAVEWNISRVNAPQVWQQFAVTGEDIVIGSIDTGVRYDHPALVKQYRGNLGNGTFDHNYNWWDPSNVCGAPSLVPCDNNNHGTHTVGTMVGNDGGANQIGVAPGAKWMAAKGCESNSCTDSALLSSGQFMLAPTDLRGKNPNPALRPHIINNSWGGSATTSPWYQPTVQAWVAAGIFPQFSSGNPGSACAQAGNPGNLPEAYSAGAFDVNGALYVNSGRGPSAWGADLVKPNIAAPGVAVRSSLATGGYGALTGTSMASPHVAGVVALLWSAAPSLERDIAATRAVLDGSAVDTADLTCGGTSGNNNVWGQGKLDALAAVTQAPRPAKGQLTGTVLAAGTNTPVAGATITIAGSVNRTRTTGPDGRYAITLPVGSYTVTASAFGYESASGPATVVEGGTVARDFALVPPGGRHLSVTPGSLDFGVTKIGDTAGPLTVTLTGTGAEPATVSAITEPGGGFARLGGTCGALPVTLSHLQSCTVAYTFTPTVEEPATASVTVTSDAADSPQVITLEGVAIRVPLRVDAAALAAGENVLFSGLVDPAGRYAYFGTQTSPGRVVKVDLSTFRRVGAITLADGENYLNSAVIDPAGRYAYFGTGTSPGRIVKIDLATFQRVGTITLGNGESYLRSAVIDPTGRYAYFGTGTAPGRVVKIDLTTFQRVNAATLSSGVDNLRSAVIDPAGRYAYFGTGTSPGLVAKLDLTAFAEAGVIAMVSESLFYSAVIDPAGRYAYFGTGTSPGRIVKIDLVGFQRVEAIELATDENSLLSAAIDPAGRFAYFGTGTAPGGVVKIELAGFQRVGAATLADGENSLLSAVIDPQGGFVYLGTLSSPGRVVKVKVDTAIQLRAAAQRVRGNPFVNLTWDGATSTNVDVFRDGTLVATVPNNGTYADAVNGSGAVTYTYRVCHAGTLKCSNKVTVRFGGQQ</sequence>
<accession>A0A1C4WNV5</accession>
<feature type="active site" description="Charge relay system" evidence="5">
    <location>
        <position position="200"/>
    </location>
</feature>
<dbReference type="InterPro" id="IPR011048">
    <property type="entry name" value="Haem_d1_sf"/>
</dbReference>
<dbReference type="SUPFAM" id="SSF52743">
    <property type="entry name" value="Subtilisin-like"/>
    <property type="match status" value="1"/>
</dbReference>
<gene>
    <name evidence="7" type="ORF">GA0074695_2627</name>
</gene>
<dbReference type="AlphaFoldDB" id="A0A1C4WNV5"/>
<keyword evidence="3 5" id="KW-0378">Hydrolase</keyword>
<dbReference type="GO" id="GO:0005975">
    <property type="term" value="P:carbohydrate metabolic process"/>
    <property type="evidence" value="ECO:0007669"/>
    <property type="project" value="UniProtKB-ARBA"/>
</dbReference>
<reference evidence="8" key="1">
    <citation type="submission" date="2016-06" db="EMBL/GenBank/DDBJ databases">
        <authorList>
            <person name="Varghese N."/>
            <person name="Submissions Spin"/>
        </authorList>
    </citation>
    <scope>NUCLEOTIDE SEQUENCE [LARGE SCALE GENOMIC DNA]</scope>
    <source>
        <strain evidence="8">DSM 43909</strain>
    </source>
</reference>
<dbReference type="Pfam" id="PF13620">
    <property type="entry name" value="CarboxypepD_reg"/>
    <property type="match status" value="1"/>
</dbReference>
<feature type="active site" description="Charge relay system" evidence="5">
    <location>
        <position position="424"/>
    </location>
</feature>
<name>A0A1C4WNV5_MICVI</name>
<evidence type="ECO:0000256" key="4">
    <source>
        <dbReference type="ARBA" id="ARBA00022825"/>
    </source>
</evidence>
<dbReference type="InterPro" id="IPR013783">
    <property type="entry name" value="Ig-like_fold"/>
</dbReference>